<evidence type="ECO:0000259" key="1">
    <source>
        <dbReference type="Pfam" id="PF00419"/>
    </source>
</evidence>
<gene>
    <name evidence="2" type="ORF">BURPS1710A_2358</name>
</gene>
<dbReference type="SUPFAM" id="SSF49401">
    <property type="entry name" value="Bacterial adhesins"/>
    <property type="match status" value="1"/>
</dbReference>
<proteinExistence type="predicted"/>
<dbReference type="Proteomes" id="UP000001812">
    <property type="component" value="Chromosome I"/>
</dbReference>
<name>A0A0E1W453_BURPE</name>
<evidence type="ECO:0000313" key="2">
    <source>
        <dbReference type="EMBL" id="EET07194.1"/>
    </source>
</evidence>
<dbReference type="GO" id="GO:0007155">
    <property type="term" value="P:cell adhesion"/>
    <property type="evidence" value="ECO:0007669"/>
    <property type="project" value="InterPro"/>
</dbReference>
<accession>A0A0E1W453</accession>
<dbReference type="InterPro" id="IPR000259">
    <property type="entry name" value="Adhesion_dom_fimbrial"/>
</dbReference>
<dbReference type="InterPro" id="IPR008966">
    <property type="entry name" value="Adhesion_dom_sf"/>
</dbReference>
<sequence length="352" mass="38040">MRRPRVPQREAMSALARLLPRRAPGWLAWACAALVVALAQPAWAVRCLTNSGQTSLTEPIGNVASYPTDAPDGYVIWISAPRTTDGYCYKDLGGAGNLNIVDNIYFYANPDGKNPAAWGLEIGIRYRGIDHFGAGSRPGTGVPTGFAVPPCSQTDFNAKRCPKIPVSITYQVVVRKKGAWVQPPGDVYTVFQFDGEKGLNNTNPSFQYKLSGLQNLKPTPCMVDVTVTPEPGIVKFGQVQSSGNGFSPAVPRKPFSLALTKKCSIAVRVDGYFETSQAVRDGLLVPQSDSNFGIGIEDRNGNAIAFNRQFVLTQMPANVSYQNIVLDAVLKSFGAPKIGPFTGTATIRLFIY</sequence>
<dbReference type="Pfam" id="PF00419">
    <property type="entry name" value="Fimbrial"/>
    <property type="match status" value="1"/>
</dbReference>
<dbReference type="EMBL" id="CM000832">
    <property type="protein sequence ID" value="EET07194.1"/>
    <property type="molecule type" value="Genomic_DNA"/>
</dbReference>
<dbReference type="InterPro" id="IPR036937">
    <property type="entry name" value="Adhesion_dom_fimbrial_sf"/>
</dbReference>
<protein>
    <recommendedName>
        <fullName evidence="1">Fimbrial-type adhesion domain-containing protein</fullName>
    </recommendedName>
</protein>
<feature type="domain" description="Fimbrial-type adhesion" evidence="1">
    <location>
        <begin position="217"/>
        <end position="349"/>
    </location>
</feature>
<organism evidence="2">
    <name type="scientific">Burkholderia pseudomallei 1710a</name>
    <dbReference type="NCBI Taxonomy" id="320371"/>
    <lineage>
        <taxon>Bacteria</taxon>
        <taxon>Pseudomonadati</taxon>
        <taxon>Pseudomonadota</taxon>
        <taxon>Betaproteobacteria</taxon>
        <taxon>Burkholderiales</taxon>
        <taxon>Burkholderiaceae</taxon>
        <taxon>Burkholderia</taxon>
        <taxon>pseudomallei group</taxon>
    </lineage>
</organism>
<reference evidence="2" key="1">
    <citation type="submission" date="2009-05" db="EMBL/GenBank/DDBJ databases">
        <authorList>
            <person name="Harkins D.M."/>
            <person name="DeShazer D."/>
            <person name="Woods D.E."/>
            <person name="Brinkac L.M."/>
            <person name="Brown K.A."/>
            <person name="Hung G.C."/>
            <person name="Tuanyok A."/>
            <person name="Zhang B."/>
            <person name="Nierman W.C."/>
        </authorList>
    </citation>
    <scope>NUCLEOTIDE SEQUENCE [LARGE SCALE GENOMIC DNA]</scope>
    <source>
        <strain evidence="2">1710a</strain>
    </source>
</reference>
<dbReference type="GO" id="GO:0009289">
    <property type="term" value="C:pilus"/>
    <property type="evidence" value="ECO:0007669"/>
    <property type="project" value="InterPro"/>
</dbReference>
<dbReference type="AlphaFoldDB" id="A0A0E1W453"/>
<dbReference type="Gene3D" id="2.60.40.1090">
    <property type="entry name" value="Fimbrial-type adhesion domain"/>
    <property type="match status" value="1"/>
</dbReference>
<dbReference type="HOGENOM" id="CLU_064082_1_0_4"/>